<dbReference type="GO" id="GO:0003700">
    <property type="term" value="F:DNA-binding transcription factor activity"/>
    <property type="evidence" value="ECO:0007669"/>
    <property type="project" value="InterPro"/>
</dbReference>
<dbReference type="PANTHER" id="PTHR43537:SF24">
    <property type="entry name" value="GLUCONATE OPERON TRANSCRIPTIONAL REPRESSOR"/>
    <property type="match status" value="1"/>
</dbReference>
<name>A0A841ABQ1_9MICO</name>
<keyword evidence="2 5" id="KW-0238">DNA-binding</keyword>
<organism evidence="5 6">
    <name type="scientific">Brachybacterium aquaticum</name>
    <dbReference type="NCBI Taxonomy" id="1432564"/>
    <lineage>
        <taxon>Bacteria</taxon>
        <taxon>Bacillati</taxon>
        <taxon>Actinomycetota</taxon>
        <taxon>Actinomycetes</taxon>
        <taxon>Micrococcales</taxon>
        <taxon>Dermabacteraceae</taxon>
        <taxon>Brachybacterium</taxon>
    </lineage>
</organism>
<dbReference type="SUPFAM" id="SSF46785">
    <property type="entry name" value="Winged helix' DNA-binding domain"/>
    <property type="match status" value="1"/>
</dbReference>
<dbReference type="RefSeq" id="WP_184324156.1">
    <property type="nucleotide sequence ID" value="NZ_JACHLZ010000001.1"/>
</dbReference>
<dbReference type="InterPro" id="IPR036388">
    <property type="entry name" value="WH-like_DNA-bd_sf"/>
</dbReference>
<dbReference type="Pfam" id="PF00392">
    <property type="entry name" value="GntR"/>
    <property type="match status" value="1"/>
</dbReference>
<protein>
    <submittedName>
        <fullName evidence="5">DNA-binding GntR family transcriptional regulator</fullName>
    </submittedName>
</protein>
<dbReference type="Proteomes" id="UP000588158">
    <property type="component" value="Unassembled WGS sequence"/>
</dbReference>
<dbReference type="SMART" id="SM00895">
    <property type="entry name" value="FCD"/>
    <property type="match status" value="1"/>
</dbReference>
<comment type="caution">
    <text evidence="5">The sequence shown here is derived from an EMBL/GenBank/DDBJ whole genome shotgun (WGS) entry which is preliminary data.</text>
</comment>
<keyword evidence="3" id="KW-0804">Transcription</keyword>
<dbReference type="AlphaFoldDB" id="A0A841ABQ1"/>
<proteinExistence type="predicted"/>
<keyword evidence="1" id="KW-0805">Transcription regulation</keyword>
<evidence type="ECO:0000313" key="6">
    <source>
        <dbReference type="Proteomes" id="UP000588158"/>
    </source>
</evidence>
<dbReference type="InterPro" id="IPR008920">
    <property type="entry name" value="TF_FadR/GntR_C"/>
</dbReference>
<dbReference type="InterPro" id="IPR036390">
    <property type="entry name" value="WH_DNA-bd_sf"/>
</dbReference>
<dbReference type="Pfam" id="PF07729">
    <property type="entry name" value="FCD"/>
    <property type="match status" value="1"/>
</dbReference>
<evidence type="ECO:0000259" key="4">
    <source>
        <dbReference type="PROSITE" id="PS50949"/>
    </source>
</evidence>
<dbReference type="EMBL" id="JACHLZ010000001">
    <property type="protein sequence ID" value="MBB5830548.1"/>
    <property type="molecule type" value="Genomic_DNA"/>
</dbReference>
<dbReference type="SMART" id="SM00345">
    <property type="entry name" value="HTH_GNTR"/>
    <property type="match status" value="1"/>
</dbReference>
<dbReference type="SUPFAM" id="SSF48008">
    <property type="entry name" value="GntR ligand-binding domain-like"/>
    <property type="match status" value="1"/>
</dbReference>
<dbReference type="GO" id="GO:0003677">
    <property type="term" value="F:DNA binding"/>
    <property type="evidence" value="ECO:0007669"/>
    <property type="project" value="UniProtKB-KW"/>
</dbReference>
<dbReference type="PANTHER" id="PTHR43537">
    <property type="entry name" value="TRANSCRIPTIONAL REGULATOR, GNTR FAMILY"/>
    <property type="match status" value="1"/>
</dbReference>
<dbReference type="PROSITE" id="PS50949">
    <property type="entry name" value="HTH_GNTR"/>
    <property type="match status" value="1"/>
</dbReference>
<evidence type="ECO:0000256" key="3">
    <source>
        <dbReference type="ARBA" id="ARBA00023163"/>
    </source>
</evidence>
<dbReference type="Gene3D" id="1.10.10.10">
    <property type="entry name" value="Winged helix-like DNA-binding domain superfamily/Winged helix DNA-binding domain"/>
    <property type="match status" value="1"/>
</dbReference>
<feature type="domain" description="HTH gntR-type" evidence="4">
    <location>
        <begin position="12"/>
        <end position="79"/>
    </location>
</feature>
<accession>A0A841ABQ1</accession>
<evidence type="ECO:0000256" key="2">
    <source>
        <dbReference type="ARBA" id="ARBA00023125"/>
    </source>
</evidence>
<dbReference type="InterPro" id="IPR000524">
    <property type="entry name" value="Tscrpt_reg_HTH_GntR"/>
</dbReference>
<keyword evidence="6" id="KW-1185">Reference proteome</keyword>
<dbReference type="CDD" id="cd07377">
    <property type="entry name" value="WHTH_GntR"/>
    <property type="match status" value="1"/>
</dbReference>
<dbReference type="InterPro" id="IPR011711">
    <property type="entry name" value="GntR_C"/>
</dbReference>
<gene>
    <name evidence="5" type="ORF">HNR70_000361</name>
</gene>
<evidence type="ECO:0000313" key="5">
    <source>
        <dbReference type="EMBL" id="MBB5830548.1"/>
    </source>
</evidence>
<evidence type="ECO:0000256" key="1">
    <source>
        <dbReference type="ARBA" id="ARBA00023015"/>
    </source>
</evidence>
<reference evidence="5 6" key="1">
    <citation type="submission" date="2020-08" db="EMBL/GenBank/DDBJ databases">
        <title>Sequencing the genomes of 1000 actinobacteria strains.</title>
        <authorList>
            <person name="Klenk H.-P."/>
        </authorList>
    </citation>
    <scope>NUCLEOTIDE SEQUENCE [LARGE SCALE GENOMIC DNA]</scope>
    <source>
        <strain evidence="5 6">DSM 28796</strain>
    </source>
</reference>
<sequence length="219" mass="23780">MTPQSPSSAPPPSAAERAYEALRTRILDGELEPGTMLGETPLAAELAMSRTPVRSALTRLQDEGWVTIYPKRGALVRGLGPRAIAELAEARVLLETASMRRASGVARAAAAERLEDLIADQRAALAARDLPTLVRTLQTFHRVFVEAGDSQVQLELYARLADRHRFALSSEGEGLFALGEEALAEHTRLLETFRDGDESAFEEVLRAHVAENGAPREAT</sequence>
<dbReference type="Gene3D" id="1.20.120.530">
    <property type="entry name" value="GntR ligand-binding domain-like"/>
    <property type="match status" value="1"/>
</dbReference>